<dbReference type="WBParaSite" id="ES5_v2.g12904.t1">
    <property type="protein sequence ID" value="ES5_v2.g12904.t1"/>
    <property type="gene ID" value="ES5_v2.g12904"/>
</dbReference>
<evidence type="ECO:0000313" key="2">
    <source>
        <dbReference type="WBParaSite" id="ES5_v2.g12904.t1"/>
    </source>
</evidence>
<proteinExistence type="predicted"/>
<dbReference type="Proteomes" id="UP000887579">
    <property type="component" value="Unplaced"/>
</dbReference>
<name>A0AC34F7X7_9BILA</name>
<protein>
    <submittedName>
        <fullName evidence="2">BTB domain-containing protein</fullName>
    </submittedName>
</protein>
<sequence length="250" mass="29100">MSSAATTDLVYPISINWTFEDGFFEIFSGKERLKTQYFHLPGFPVTYYLTINYHQNYDGLPGVEIMLNCFCDYDNVEIEADFTYLFYGSDIIVQDPKQIKFLFDDDNNEVECFAEIEWEDSDADDICIIVSGTFTIKEIPSIPLSIKVPKSNKEMFSDNDGKNFTIVAEEQEIKVHKSILEQVSPVFCRMLESKWKESVEGKIEFSFLSFKLAKIAIDALYGQKYWRLLDKNEYLQLYQFADQYDISALK</sequence>
<evidence type="ECO:0000313" key="1">
    <source>
        <dbReference type="Proteomes" id="UP000887579"/>
    </source>
</evidence>
<organism evidence="1 2">
    <name type="scientific">Panagrolaimus sp. ES5</name>
    <dbReference type="NCBI Taxonomy" id="591445"/>
    <lineage>
        <taxon>Eukaryota</taxon>
        <taxon>Metazoa</taxon>
        <taxon>Ecdysozoa</taxon>
        <taxon>Nematoda</taxon>
        <taxon>Chromadorea</taxon>
        <taxon>Rhabditida</taxon>
        <taxon>Tylenchina</taxon>
        <taxon>Panagrolaimomorpha</taxon>
        <taxon>Panagrolaimoidea</taxon>
        <taxon>Panagrolaimidae</taxon>
        <taxon>Panagrolaimus</taxon>
    </lineage>
</organism>
<accession>A0AC34F7X7</accession>
<reference evidence="2" key="1">
    <citation type="submission" date="2022-11" db="UniProtKB">
        <authorList>
            <consortium name="WormBaseParasite"/>
        </authorList>
    </citation>
    <scope>IDENTIFICATION</scope>
</reference>